<gene>
    <name evidence="2" type="ORF">FHG55_25035</name>
</gene>
<evidence type="ECO:0000313" key="3">
    <source>
        <dbReference type="Proteomes" id="UP000306272"/>
    </source>
</evidence>
<feature type="transmembrane region" description="Helical" evidence="1">
    <location>
        <begin position="94"/>
        <end position="112"/>
    </location>
</feature>
<dbReference type="EMBL" id="VDDB01000019">
    <property type="protein sequence ID" value="TNB91793.1"/>
    <property type="molecule type" value="Genomic_DNA"/>
</dbReference>
<evidence type="ECO:0000313" key="2">
    <source>
        <dbReference type="EMBL" id="TNB91793.1"/>
    </source>
</evidence>
<protein>
    <submittedName>
        <fullName evidence="2">Uncharacterized protein</fullName>
    </submittedName>
</protein>
<feature type="transmembrane region" description="Helical" evidence="1">
    <location>
        <begin position="21"/>
        <end position="39"/>
    </location>
</feature>
<accession>A0A5C4KS68</accession>
<evidence type="ECO:0000256" key="1">
    <source>
        <dbReference type="SAM" id="Phobius"/>
    </source>
</evidence>
<keyword evidence="1" id="KW-0812">Transmembrane</keyword>
<comment type="caution">
    <text evidence="2">The sequence shown here is derived from an EMBL/GenBank/DDBJ whole genome shotgun (WGS) entry which is preliminary data.</text>
</comment>
<feature type="transmembrane region" description="Helical" evidence="1">
    <location>
        <begin position="59"/>
        <end position="87"/>
    </location>
</feature>
<proteinExistence type="predicted"/>
<keyword evidence="1" id="KW-0472">Membrane</keyword>
<dbReference type="AlphaFoldDB" id="A0A5C4KS68"/>
<feature type="transmembrane region" description="Helical" evidence="1">
    <location>
        <begin position="118"/>
        <end position="141"/>
    </location>
</feature>
<organism evidence="2 3">
    <name type="scientific">Pseudomonas jessenii</name>
    <dbReference type="NCBI Taxonomy" id="77298"/>
    <lineage>
        <taxon>Bacteria</taxon>
        <taxon>Pseudomonadati</taxon>
        <taxon>Pseudomonadota</taxon>
        <taxon>Gammaproteobacteria</taxon>
        <taxon>Pseudomonadales</taxon>
        <taxon>Pseudomonadaceae</taxon>
        <taxon>Pseudomonas</taxon>
    </lineage>
</organism>
<sequence>MAADFAPKLTDLKNLQDLAKIFALPMLAVAYILQTGLVVSMEGTVWFEVDWDGNAAAAWLMALFIVVLKTLWSAFFGTLVNGLIWVLQTEFNELFYPLTAMCLFTIGLLGLFPPQELAARVMSVSSFWFYACFVWGFYFIAMQKQSSGE</sequence>
<name>A0A5C4KS68_PSEJE</name>
<keyword evidence="3" id="KW-1185">Reference proteome</keyword>
<reference evidence="2" key="1">
    <citation type="submission" date="2019-06" db="EMBL/GenBank/DDBJ databases">
        <title>Pseudomonas-derived Butenolides : (Bio)synthesis of Styrolides.</title>
        <authorList>
            <person name="Klapper M."/>
            <person name="Chowdhury S."/>
            <person name="Stallforth P."/>
        </authorList>
    </citation>
    <scope>NUCLEOTIDE SEQUENCE [LARGE SCALE GENOMIC DNA]</scope>
    <source>
        <strain evidence="2">EC-S101</strain>
    </source>
</reference>
<dbReference type="RefSeq" id="WP_139055615.1">
    <property type="nucleotide sequence ID" value="NZ_VDDB01000019.1"/>
</dbReference>
<keyword evidence="1" id="KW-1133">Transmembrane helix</keyword>
<dbReference type="Proteomes" id="UP000306272">
    <property type="component" value="Unassembled WGS sequence"/>
</dbReference>